<reference evidence="1 2" key="1">
    <citation type="submission" date="2017-06" db="EMBL/GenBank/DDBJ databases">
        <authorList>
            <person name="Kim H.J."/>
            <person name="Triplett B.A."/>
        </authorList>
    </citation>
    <scope>NUCLEOTIDE SEQUENCE [LARGE SCALE GENOMIC DNA]</scope>
    <source>
        <strain evidence="1 2">B29T1</strain>
    </source>
</reference>
<protein>
    <submittedName>
        <fullName evidence="1">Alpha-N-acetylglucosamine transferase</fullName>
    </submittedName>
</protein>
<sequence length="272" mass="30920">MCEVYATLVTNADYARGARALARSLRQAGATRPLLVLATESVPDLEPLLREGCLVERVRQPAVSADFRARHARPSLHAAAPFSKGEKPLFHDPLDNFCKLSLWRLERYQKIVFIDADALVLRNVDRLFAYPAFVGAPNIYEQLSDVGRLNSGVFVMRPNPREYDHMLATLDAPGAFWRRTDQTFLEAWYPDWHGLPYTFNVLQYVFFNLPQLWHWPALKILHYQYEKPWAASHPKRHLLGPLIDLWQRLDGGGSLPADLPTPFGGEAACASR</sequence>
<gene>
    <name evidence="1" type="ORF">SAMN07250955_11520</name>
</gene>
<dbReference type="Gene3D" id="3.90.550.10">
    <property type="entry name" value="Spore Coat Polysaccharide Biosynthesis Protein SpsA, Chain A"/>
    <property type="match status" value="1"/>
</dbReference>
<accession>A0A212RUX0</accession>
<proteinExistence type="predicted"/>
<dbReference type="AlphaFoldDB" id="A0A212RUX0"/>
<dbReference type="EMBL" id="FYEH01000015">
    <property type="protein sequence ID" value="SNB76447.1"/>
    <property type="molecule type" value="Genomic_DNA"/>
</dbReference>
<dbReference type="InterPro" id="IPR002495">
    <property type="entry name" value="Glyco_trans_8"/>
</dbReference>
<dbReference type="InterPro" id="IPR029044">
    <property type="entry name" value="Nucleotide-diphossugar_trans"/>
</dbReference>
<dbReference type="RefSeq" id="WP_088562611.1">
    <property type="nucleotide sequence ID" value="NZ_FYEH01000015.1"/>
</dbReference>
<dbReference type="GO" id="GO:0016757">
    <property type="term" value="F:glycosyltransferase activity"/>
    <property type="evidence" value="ECO:0007669"/>
    <property type="project" value="InterPro"/>
</dbReference>
<name>A0A212RUX0_9PROT</name>
<dbReference type="PANTHER" id="PTHR11183">
    <property type="entry name" value="GLYCOGENIN SUBFAMILY MEMBER"/>
    <property type="match status" value="1"/>
</dbReference>
<dbReference type="Proteomes" id="UP000197065">
    <property type="component" value="Unassembled WGS sequence"/>
</dbReference>
<organism evidence="1 2">
    <name type="scientific">Arboricoccus pini</name>
    <dbReference type="NCBI Taxonomy" id="1963835"/>
    <lineage>
        <taxon>Bacteria</taxon>
        <taxon>Pseudomonadati</taxon>
        <taxon>Pseudomonadota</taxon>
        <taxon>Alphaproteobacteria</taxon>
        <taxon>Geminicoccales</taxon>
        <taxon>Geminicoccaceae</taxon>
        <taxon>Arboricoccus</taxon>
    </lineage>
</organism>
<dbReference type="InterPro" id="IPR050587">
    <property type="entry name" value="GNT1/Glycosyltrans_8"/>
</dbReference>
<evidence type="ECO:0000313" key="2">
    <source>
        <dbReference type="Proteomes" id="UP000197065"/>
    </source>
</evidence>
<keyword evidence="1" id="KW-0808">Transferase</keyword>
<keyword evidence="2" id="KW-1185">Reference proteome</keyword>
<dbReference type="OrthoDB" id="8278609at2"/>
<dbReference type="SUPFAM" id="SSF53448">
    <property type="entry name" value="Nucleotide-diphospho-sugar transferases"/>
    <property type="match status" value="1"/>
</dbReference>
<dbReference type="Pfam" id="PF01501">
    <property type="entry name" value="Glyco_transf_8"/>
    <property type="match status" value="1"/>
</dbReference>
<evidence type="ECO:0000313" key="1">
    <source>
        <dbReference type="EMBL" id="SNB76447.1"/>
    </source>
</evidence>